<evidence type="ECO:0000313" key="3">
    <source>
        <dbReference type="Proteomes" id="UP000053923"/>
    </source>
</evidence>
<protein>
    <submittedName>
        <fullName evidence="2">Uncharacterized protein</fullName>
    </submittedName>
</protein>
<comment type="caution">
    <text evidence="2">The sequence shown here is derived from an EMBL/GenBank/DDBJ whole genome shotgun (WGS) entry which is preliminary data.</text>
</comment>
<evidence type="ECO:0000256" key="1">
    <source>
        <dbReference type="SAM" id="MobiDB-lite"/>
    </source>
</evidence>
<evidence type="ECO:0000313" key="2">
    <source>
        <dbReference type="EMBL" id="KUL24579.1"/>
    </source>
</evidence>
<feature type="region of interest" description="Disordered" evidence="1">
    <location>
        <begin position="61"/>
        <end position="84"/>
    </location>
</feature>
<proteinExistence type="predicted"/>
<accession>A0A117MLX3</accession>
<organism evidence="2 3">
    <name type="scientific">Streptomyces regalis</name>
    <dbReference type="NCBI Taxonomy" id="68262"/>
    <lineage>
        <taxon>Bacteria</taxon>
        <taxon>Bacillati</taxon>
        <taxon>Actinomycetota</taxon>
        <taxon>Actinomycetes</taxon>
        <taxon>Kitasatosporales</taxon>
        <taxon>Streptomycetaceae</taxon>
        <taxon>Streptomyces</taxon>
    </lineage>
</organism>
<sequence length="84" mass="8843">MRLVPDRVEGMGVEVLAPQYRRIMEIVASSDGPVMVRDVTVALGRETTRRRCSRFAGSCANSRTGVGSLGPADFGGNKTASGAS</sequence>
<gene>
    <name evidence="2" type="ORF">ADL12_36240</name>
</gene>
<name>A0A117MLX3_9ACTN</name>
<reference evidence="3" key="1">
    <citation type="submission" date="2015-10" db="EMBL/GenBank/DDBJ databases">
        <authorList>
            <person name="Ju K.-S."/>
            <person name="Doroghazi J.R."/>
            <person name="Metcalf W.W."/>
        </authorList>
    </citation>
    <scope>NUCLEOTIDE SEQUENCE [LARGE SCALE GENOMIC DNA]</scope>
    <source>
        <strain evidence="3">NRRL 3151</strain>
    </source>
</reference>
<dbReference type="AlphaFoldDB" id="A0A117MLX3"/>
<dbReference type="Proteomes" id="UP000053923">
    <property type="component" value="Unassembled WGS sequence"/>
</dbReference>
<keyword evidence="3" id="KW-1185">Reference proteome</keyword>
<dbReference type="EMBL" id="LLZG01000375">
    <property type="protein sequence ID" value="KUL24579.1"/>
    <property type="molecule type" value="Genomic_DNA"/>
</dbReference>